<reference evidence="3" key="1">
    <citation type="submission" date="2012-09" db="EMBL/GenBank/DDBJ databases">
        <title>Genome sequencing and comparative transcriptomics of race 1 and race 4 of banana pathogen: Fusarium oxysporum f. sp. cubense.</title>
        <authorList>
            <person name="Fang X."/>
            <person name="Huang J."/>
        </authorList>
    </citation>
    <scope>NUCLEOTIDE SEQUENCE [LARGE SCALE GENOMIC DNA]</scope>
    <source>
        <strain evidence="3">race 4</strain>
    </source>
</reference>
<feature type="compositionally biased region" description="Basic and acidic residues" evidence="1">
    <location>
        <begin position="78"/>
        <end position="93"/>
    </location>
</feature>
<dbReference type="OrthoDB" id="5401902at2759"/>
<gene>
    <name evidence="2" type="ORF">FOC4_g10004606</name>
</gene>
<evidence type="ECO:0000256" key="1">
    <source>
        <dbReference type="SAM" id="MobiDB-lite"/>
    </source>
</evidence>
<dbReference type="EMBL" id="KB726235">
    <property type="protein sequence ID" value="EMT73240.1"/>
    <property type="molecule type" value="Genomic_DNA"/>
</dbReference>
<name>N1SBC2_FUSC4</name>
<feature type="compositionally biased region" description="Low complexity" evidence="1">
    <location>
        <begin position="414"/>
        <end position="438"/>
    </location>
</feature>
<reference evidence="3" key="2">
    <citation type="journal article" date="2014" name="PLoS ONE">
        <title>Genome and Transcriptome Analysis of the Fungal Pathogen Fusarium oxysporum f. sp. cubense Causing Banana Vascular Wilt Disease.</title>
        <authorList>
            <person name="Guo L."/>
            <person name="Han L."/>
            <person name="Yang L."/>
            <person name="Zeng H."/>
            <person name="Fan D."/>
            <person name="Zhu Y."/>
            <person name="Feng Y."/>
            <person name="Wang G."/>
            <person name="Peng C."/>
            <person name="Jiang X."/>
            <person name="Zhou D."/>
            <person name="Ni P."/>
            <person name="Liang C."/>
            <person name="Liu L."/>
            <person name="Wang J."/>
            <person name="Mao C."/>
            <person name="Fang X."/>
            <person name="Peng M."/>
            <person name="Huang J."/>
        </authorList>
    </citation>
    <scope>NUCLEOTIDE SEQUENCE [LARGE SCALE GENOMIC DNA]</scope>
    <source>
        <strain evidence="3">race 4</strain>
    </source>
</reference>
<feature type="region of interest" description="Disordered" evidence="1">
    <location>
        <begin position="637"/>
        <end position="705"/>
    </location>
</feature>
<feature type="compositionally biased region" description="Polar residues" evidence="1">
    <location>
        <begin position="467"/>
        <end position="483"/>
    </location>
</feature>
<feature type="region of interest" description="Disordered" evidence="1">
    <location>
        <begin position="58"/>
        <end position="103"/>
    </location>
</feature>
<organism evidence="2 3">
    <name type="scientific">Fusarium oxysporum f. sp. cubense (strain race 4)</name>
    <name type="common">Panama disease fungus</name>
    <dbReference type="NCBI Taxonomy" id="2502994"/>
    <lineage>
        <taxon>Eukaryota</taxon>
        <taxon>Fungi</taxon>
        <taxon>Dikarya</taxon>
        <taxon>Ascomycota</taxon>
        <taxon>Pezizomycotina</taxon>
        <taxon>Sordariomycetes</taxon>
        <taxon>Hypocreomycetidae</taxon>
        <taxon>Hypocreales</taxon>
        <taxon>Nectriaceae</taxon>
        <taxon>Fusarium</taxon>
        <taxon>Fusarium oxysporum species complex</taxon>
    </lineage>
</organism>
<evidence type="ECO:0000313" key="2">
    <source>
        <dbReference type="EMBL" id="EMT73240.1"/>
    </source>
</evidence>
<feature type="compositionally biased region" description="Polar residues" evidence="1">
    <location>
        <begin position="152"/>
        <end position="162"/>
    </location>
</feature>
<dbReference type="Proteomes" id="UP000016929">
    <property type="component" value="Unassembled WGS sequence"/>
</dbReference>
<dbReference type="STRING" id="1229665.N1SBC2"/>
<sequence>MRHIVYTARELLRLRHRPPRKEISRKLVSKVLEDRELEDIIRTPLVISPSLSLIIEEGNSSDSDEMHRRPAQQLDGTDSDRKYRGRSDSELDRAPTIAPADLATQKSEGFQKFYNSVVSPTHVRVTAGGRIVPNTRGPHSPTSKWSRERSSIDGQNQTRNMNVSQPEGVAYPVFPPSWGHFAPMVPPHVPGTLPGMELRPEGYHFIPPPMGYNLAPVSYNQFSTSGLPMQLPSQAGPYGKLPDAGMEQARNIHLSPAEQFDNSRPFLYNGQWWIANGGALYPISMPPQMSFAPPAVPSPSAPRPSGDFNVAPARYGRPSSRQPGPLPLCLQNDPSSSASPPVSSIRPSSITQKQLEVLRSQKRYHEDQLRYNKHQIDAGDMEERLQNICREIEHFERMLATQLEFESRKYPKVGSPSGPPSNSSNDYGNSNSESDGSNAVNPLHPSGFDNQSSVEKTDTRLAGVQSRLPTTAATSAKNFSNASKNDDVQQRKPSSLPIHAALAPVFQPRSDLSTSAVAPDEVEEVDEGAQIQQYERIDTDYVYDRELMPDEERARFTYWGRAPFIFENGLPLYDGKNFYPPCVIKEEPISAGEYVPQNASGSNEPKTSPMKPNEVDPFHAVSEATRSSARYGFDDATRSESLHRTDDSLHASSTSEVPRSESHAAHSGSRYLEFRRAINEGPRNPSEKLRARVSDDSGDEEGNLLFKGRRVDRDTSKYPKDIWSTMRKNGKTSANVVAGQVSPMTAQVTTNSRGNSARLGDVNASPTANITVGRREENRPPLELLDQQLRGVSLQDKSHHGFSTR</sequence>
<evidence type="ECO:0000313" key="3">
    <source>
        <dbReference type="Proteomes" id="UP000016929"/>
    </source>
</evidence>
<feature type="region of interest" description="Disordered" evidence="1">
    <location>
        <begin position="294"/>
        <end position="354"/>
    </location>
</feature>
<feature type="region of interest" description="Disordered" evidence="1">
    <location>
        <begin position="749"/>
        <end position="805"/>
    </location>
</feature>
<protein>
    <submittedName>
        <fullName evidence="2">Uncharacterized protein</fullName>
    </submittedName>
</protein>
<dbReference type="AlphaFoldDB" id="N1SBC2"/>
<accession>N1SBC2</accession>
<feature type="compositionally biased region" description="Basic and acidic residues" evidence="1">
    <location>
        <begin position="637"/>
        <end position="649"/>
    </location>
</feature>
<keyword evidence="3" id="KW-1185">Reference proteome</keyword>
<feature type="region of interest" description="Disordered" evidence="1">
    <location>
        <begin position="129"/>
        <end position="162"/>
    </location>
</feature>
<feature type="compositionally biased region" description="Low complexity" evidence="1">
    <location>
        <begin position="334"/>
        <end position="349"/>
    </location>
</feature>
<feature type="compositionally biased region" description="Basic and acidic residues" evidence="1">
    <location>
        <begin position="685"/>
        <end position="695"/>
    </location>
</feature>
<feature type="region of interest" description="Disordered" evidence="1">
    <location>
        <begin position="409"/>
        <end position="493"/>
    </location>
</feature>
<proteinExistence type="predicted"/>
<dbReference type="HOGENOM" id="CLU_010344_1_0_1"/>